<dbReference type="Proteomes" id="UP000824209">
    <property type="component" value="Unassembled WGS sequence"/>
</dbReference>
<organism evidence="5 6">
    <name type="scientific">Candidatus Ruthenibacterium avium</name>
    <dbReference type="NCBI Taxonomy" id="2838751"/>
    <lineage>
        <taxon>Bacteria</taxon>
        <taxon>Bacillati</taxon>
        <taxon>Bacillota</taxon>
        <taxon>Clostridia</taxon>
        <taxon>Eubacteriales</taxon>
        <taxon>Oscillospiraceae</taxon>
        <taxon>Ruthenibacterium</taxon>
    </lineage>
</organism>
<protein>
    <submittedName>
        <fullName evidence="5">LacI family DNA-binding transcriptional regulator</fullName>
    </submittedName>
</protein>
<accession>A0A9D2M2K5</accession>
<evidence type="ECO:0000313" key="6">
    <source>
        <dbReference type="Proteomes" id="UP000824209"/>
    </source>
</evidence>
<dbReference type="InterPro" id="IPR000843">
    <property type="entry name" value="HTH_LacI"/>
</dbReference>
<evidence type="ECO:0000313" key="5">
    <source>
        <dbReference type="EMBL" id="HJB39494.1"/>
    </source>
</evidence>
<proteinExistence type="predicted"/>
<dbReference type="GO" id="GO:0003700">
    <property type="term" value="F:DNA-binding transcription factor activity"/>
    <property type="evidence" value="ECO:0007669"/>
    <property type="project" value="TreeGrafter"/>
</dbReference>
<dbReference type="Gene3D" id="1.10.260.40">
    <property type="entry name" value="lambda repressor-like DNA-binding domains"/>
    <property type="match status" value="1"/>
</dbReference>
<dbReference type="Gene3D" id="3.40.50.2300">
    <property type="match status" value="2"/>
</dbReference>
<dbReference type="InterPro" id="IPR010982">
    <property type="entry name" value="Lambda_DNA-bd_dom_sf"/>
</dbReference>
<dbReference type="Pfam" id="PF13407">
    <property type="entry name" value="Peripla_BP_4"/>
    <property type="match status" value="1"/>
</dbReference>
<evidence type="ECO:0000256" key="3">
    <source>
        <dbReference type="ARBA" id="ARBA00023163"/>
    </source>
</evidence>
<dbReference type="PANTHER" id="PTHR30146">
    <property type="entry name" value="LACI-RELATED TRANSCRIPTIONAL REPRESSOR"/>
    <property type="match status" value="1"/>
</dbReference>
<reference evidence="5" key="1">
    <citation type="journal article" date="2021" name="PeerJ">
        <title>Extensive microbial diversity within the chicken gut microbiome revealed by metagenomics and culture.</title>
        <authorList>
            <person name="Gilroy R."/>
            <person name="Ravi A."/>
            <person name="Getino M."/>
            <person name="Pursley I."/>
            <person name="Horton D.L."/>
            <person name="Alikhan N.F."/>
            <person name="Baker D."/>
            <person name="Gharbi K."/>
            <person name="Hall N."/>
            <person name="Watson M."/>
            <person name="Adriaenssens E.M."/>
            <person name="Foster-Nyarko E."/>
            <person name="Jarju S."/>
            <person name="Secka A."/>
            <person name="Antonio M."/>
            <person name="Oren A."/>
            <person name="Chaudhuri R.R."/>
            <person name="La Ragione R."/>
            <person name="Hildebrand F."/>
            <person name="Pallen M.J."/>
        </authorList>
    </citation>
    <scope>NUCLEOTIDE SEQUENCE</scope>
    <source>
        <strain evidence="5">ChiBcec8-14828</strain>
    </source>
</reference>
<dbReference type="EMBL" id="DWYA01000037">
    <property type="protein sequence ID" value="HJB39494.1"/>
    <property type="molecule type" value="Genomic_DNA"/>
</dbReference>
<dbReference type="SUPFAM" id="SSF53822">
    <property type="entry name" value="Periplasmic binding protein-like I"/>
    <property type="match status" value="1"/>
</dbReference>
<comment type="caution">
    <text evidence="5">The sequence shown here is derived from an EMBL/GenBank/DDBJ whole genome shotgun (WGS) entry which is preliminary data.</text>
</comment>
<dbReference type="CDD" id="cd01392">
    <property type="entry name" value="HTH_LacI"/>
    <property type="match status" value="1"/>
</dbReference>
<name>A0A9D2M2K5_9FIRM</name>
<evidence type="ECO:0000256" key="1">
    <source>
        <dbReference type="ARBA" id="ARBA00023015"/>
    </source>
</evidence>
<dbReference type="PROSITE" id="PS50932">
    <property type="entry name" value="HTH_LACI_2"/>
    <property type="match status" value="1"/>
</dbReference>
<dbReference type="InterPro" id="IPR028082">
    <property type="entry name" value="Peripla_BP_I"/>
</dbReference>
<dbReference type="InterPro" id="IPR025997">
    <property type="entry name" value="SBP_2_dom"/>
</dbReference>
<dbReference type="GO" id="GO:0000976">
    <property type="term" value="F:transcription cis-regulatory region binding"/>
    <property type="evidence" value="ECO:0007669"/>
    <property type="project" value="TreeGrafter"/>
</dbReference>
<dbReference type="SMART" id="SM00354">
    <property type="entry name" value="HTH_LACI"/>
    <property type="match status" value="1"/>
</dbReference>
<keyword evidence="3" id="KW-0804">Transcription</keyword>
<dbReference type="SUPFAM" id="SSF47413">
    <property type="entry name" value="lambda repressor-like DNA-binding domains"/>
    <property type="match status" value="1"/>
</dbReference>
<gene>
    <name evidence="5" type="ORF">H9943_03770</name>
</gene>
<dbReference type="PANTHER" id="PTHR30146:SF144">
    <property type="entry name" value="LACI-FAMILY TRANSCRIPTION REGULATOR"/>
    <property type="match status" value="1"/>
</dbReference>
<keyword evidence="2 5" id="KW-0238">DNA-binding</keyword>
<evidence type="ECO:0000259" key="4">
    <source>
        <dbReference type="PROSITE" id="PS50932"/>
    </source>
</evidence>
<evidence type="ECO:0000256" key="2">
    <source>
        <dbReference type="ARBA" id="ARBA00023125"/>
    </source>
</evidence>
<keyword evidence="1" id="KW-0805">Transcription regulation</keyword>
<dbReference type="AlphaFoldDB" id="A0A9D2M2K5"/>
<sequence>MESATPKLKDIAERLGLSVGTVQRALHNKGGYSRETQELVLREAARCGYVANAAASALRRAPINLIVVFPEPKGDDRYFFQYVWQGVEKACSDLALYNIRIIRRYAGPGADSTLKVLREILCEPEGSVQGIITNSFHEIDFQQEIEKFSQRKIPVFLVNAVKETSKGLYYASANQCVGRLAADMFASFQDGRPGKVLVLGGSHSNVRQAARVSDFYRVMQERCPNLTLIEAHLYHSREQIEALVCDYLRVFEDLCGVYAVSARETLAMCEAVAGCPCRERKLFTVGTDVFPELLPYFESEILTASIYQYPVQQAYTAVKTLVNHITNIDTGNTPLKFPIAAVFRSNASAFCGEALLV</sequence>
<reference evidence="5" key="2">
    <citation type="submission" date="2021-04" db="EMBL/GenBank/DDBJ databases">
        <authorList>
            <person name="Gilroy R."/>
        </authorList>
    </citation>
    <scope>NUCLEOTIDE SEQUENCE</scope>
    <source>
        <strain evidence="5">ChiBcec8-14828</strain>
    </source>
</reference>
<feature type="domain" description="HTH lacI-type" evidence="4">
    <location>
        <begin position="6"/>
        <end position="60"/>
    </location>
</feature>